<dbReference type="RefSeq" id="WP_058775107.1">
    <property type="nucleotide sequence ID" value="NZ_LDSD01000007.1"/>
</dbReference>
<organism evidence="6 7">
    <name type="scientific">Pantoea dispersa</name>
    <dbReference type="NCBI Taxonomy" id="59814"/>
    <lineage>
        <taxon>Bacteria</taxon>
        <taxon>Pseudomonadati</taxon>
        <taxon>Pseudomonadota</taxon>
        <taxon>Gammaproteobacteria</taxon>
        <taxon>Enterobacterales</taxon>
        <taxon>Erwiniaceae</taxon>
        <taxon>Pantoea</taxon>
    </lineage>
</organism>
<dbReference type="InterPro" id="IPR000847">
    <property type="entry name" value="LysR_HTH_N"/>
</dbReference>
<protein>
    <recommendedName>
        <fullName evidence="5">HTH lysR-type domain-containing protein</fullName>
    </recommendedName>
</protein>
<evidence type="ECO:0000256" key="4">
    <source>
        <dbReference type="ARBA" id="ARBA00023163"/>
    </source>
</evidence>
<dbReference type="AlphaFoldDB" id="A0A8E1S2P4"/>
<keyword evidence="3" id="KW-0238">DNA-binding</keyword>
<feature type="domain" description="HTH lysR-type" evidence="5">
    <location>
        <begin position="10"/>
        <end position="62"/>
    </location>
</feature>
<dbReference type="InterPro" id="IPR036388">
    <property type="entry name" value="WH-like_DNA-bd_sf"/>
</dbReference>
<evidence type="ECO:0000313" key="7">
    <source>
        <dbReference type="Proteomes" id="UP000071979"/>
    </source>
</evidence>
<dbReference type="PANTHER" id="PTHR30537">
    <property type="entry name" value="HTH-TYPE TRANSCRIPTIONAL REGULATOR"/>
    <property type="match status" value="1"/>
</dbReference>
<dbReference type="Gene3D" id="1.10.10.10">
    <property type="entry name" value="Winged helix-like DNA-binding domain superfamily/Winged helix DNA-binding domain"/>
    <property type="match status" value="1"/>
</dbReference>
<keyword evidence="2" id="KW-0805">Transcription regulation</keyword>
<dbReference type="SUPFAM" id="SSF53850">
    <property type="entry name" value="Periplasmic binding protein-like II"/>
    <property type="match status" value="1"/>
</dbReference>
<name>A0A8E1S2P4_9GAMM</name>
<dbReference type="PROSITE" id="PS50931">
    <property type="entry name" value="HTH_LYSR"/>
    <property type="match status" value="1"/>
</dbReference>
<comment type="similarity">
    <text evidence="1">Belongs to the LysR transcriptional regulatory family.</text>
</comment>
<dbReference type="PANTHER" id="PTHR30537:SF1">
    <property type="entry name" value="HTH-TYPE TRANSCRIPTIONAL REGULATOR PGRR"/>
    <property type="match status" value="1"/>
</dbReference>
<dbReference type="EMBL" id="LDSE01000001">
    <property type="protein sequence ID" value="KTS69847.1"/>
    <property type="molecule type" value="Genomic_DNA"/>
</dbReference>
<gene>
    <name evidence="6" type="ORF">SA3R_01075</name>
</gene>
<proteinExistence type="inferred from homology"/>
<evidence type="ECO:0000259" key="5">
    <source>
        <dbReference type="PROSITE" id="PS50931"/>
    </source>
</evidence>
<accession>A0A8E1S2P4</accession>
<dbReference type="Proteomes" id="UP000071979">
    <property type="component" value="Unassembled WGS sequence"/>
</dbReference>
<dbReference type="Pfam" id="PF00126">
    <property type="entry name" value="HTH_1"/>
    <property type="match status" value="1"/>
</dbReference>
<dbReference type="GO" id="GO:0003700">
    <property type="term" value="F:DNA-binding transcription factor activity"/>
    <property type="evidence" value="ECO:0007669"/>
    <property type="project" value="InterPro"/>
</dbReference>
<evidence type="ECO:0000256" key="2">
    <source>
        <dbReference type="ARBA" id="ARBA00023015"/>
    </source>
</evidence>
<comment type="caution">
    <text evidence="6">The sequence shown here is derived from an EMBL/GenBank/DDBJ whole genome shotgun (WGS) entry which is preliminary data.</text>
</comment>
<dbReference type="InterPro" id="IPR005119">
    <property type="entry name" value="LysR_subst-bd"/>
</dbReference>
<dbReference type="Gene3D" id="3.40.190.290">
    <property type="match status" value="1"/>
</dbReference>
<reference evidence="6 7" key="1">
    <citation type="journal article" date="2016" name="Front. Microbiol.">
        <title>Genomic Resource of Rice Seed Associated Bacteria.</title>
        <authorList>
            <person name="Midha S."/>
            <person name="Bansal K."/>
            <person name="Sharma S."/>
            <person name="Kumar N."/>
            <person name="Patil P.P."/>
            <person name="Chaudhry V."/>
            <person name="Patil P.B."/>
        </authorList>
    </citation>
    <scope>NUCLEOTIDE SEQUENCE [LARGE SCALE GENOMIC DNA]</scope>
    <source>
        <strain evidence="6 7">SA3</strain>
    </source>
</reference>
<evidence type="ECO:0000313" key="6">
    <source>
        <dbReference type="EMBL" id="KTS69847.1"/>
    </source>
</evidence>
<dbReference type="InterPro" id="IPR036390">
    <property type="entry name" value="WH_DNA-bd_sf"/>
</dbReference>
<dbReference type="GO" id="GO:0043565">
    <property type="term" value="F:sequence-specific DNA binding"/>
    <property type="evidence" value="ECO:0007669"/>
    <property type="project" value="TreeGrafter"/>
</dbReference>
<dbReference type="Pfam" id="PF03466">
    <property type="entry name" value="LysR_substrate"/>
    <property type="match status" value="1"/>
</dbReference>
<keyword evidence="4" id="KW-0804">Transcription</keyword>
<dbReference type="SUPFAM" id="SSF46785">
    <property type="entry name" value="Winged helix' DNA-binding domain"/>
    <property type="match status" value="1"/>
</dbReference>
<sequence length="297" mass="32729">MINSAEYLALRAFVVVAQQLNFRAAAEILGVSASAVSQQITALEAQLGQRLLNRTTRAVYLTDDGKSLFLQTAPIMNNLHETLQQAHARSQDIKGLIRVHAFRSGAEMFIDHNIAGFLTDYPNVQLDITTSDEPVDLSRGGYDLSLRLGEVLEPGFVAIPLGKPLHQIVVAAPAYLAKHGAVEVPEDLLNHNCIGWRWPGSSRVEPWQFLNEGKIFDIPVHGNLVVDDRERQRQAAIAGAGIAQLTAERVSASLAAGKLCRLLQPWEMEFPGYSLCWIAGKAMSPAMRAFIQWLRIK</sequence>
<dbReference type="GO" id="GO:0006351">
    <property type="term" value="P:DNA-templated transcription"/>
    <property type="evidence" value="ECO:0007669"/>
    <property type="project" value="TreeGrafter"/>
</dbReference>
<evidence type="ECO:0000256" key="3">
    <source>
        <dbReference type="ARBA" id="ARBA00023125"/>
    </source>
</evidence>
<evidence type="ECO:0000256" key="1">
    <source>
        <dbReference type="ARBA" id="ARBA00009437"/>
    </source>
</evidence>
<dbReference type="FunFam" id="1.10.10.10:FF:000001">
    <property type="entry name" value="LysR family transcriptional regulator"/>
    <property type="match status" value="1"/>
</dbReference>
<dbReference type="InterPro" id="IPR058163">
    <property type="entry name" value="LysR-type_TF_proteobact-type"/>
</dbReference>